<dbReference type="Proteomes" id="UP000318937">
    <property type="component" value="Unassembled WGS sequence"/>
</dbReference>
<dbReference type="InterPro" id="IPR025237">
    <property type="entry name" value="DUF4183"/>
</dbReference>
<organism evidence="2 3">
    <name type="scientific">Psychrobacillus soli</name>
    <dbReference type="NCBI Taxonomy" id="1543965"/>
    <lineage>
        <taxon>Bacteria</taxon>
        <taxon>Bacillati</taxon>
        <taxon>Bacillota</taxon>
        <taxon>Bacilli</taxon>
        <taxon>Bacillales</taxon>
        <taxon>Bacillaceae</taxon>
        <taxon>Psychrobacillus</taxon>
    </lineage>
</organism>
<dbReference type="OrthoDB" id="2623159at2"/>
<name>A0A544TDI5_9BACI</name>
<protein>
    <submittedName>
        <fullName evidence="2">DUF4183 domain-containing protein</fullName>
    </submittedName>
</protein>
<dbReference type="EMBL" id="VDGG01000014">
    <property type="protein sequence ID" value="TQR15524.1"/>
    <property type="molecule type" value="Genomic_DNA"/>
</dbReference>
<evidence type="ECO:0000313" key="2">
    <source>
        <dbReference type="EMBL" id="TQR15524.1"/>
    </source>
</evidence>
<evidence type="ECO:0000259" key="1">
    <source>
        <dbReference type="Pfam" id="PF13799"/>
    </source>
</evidence>
<dbReference type="RefSeq" id="WP_142606667.1">
    <property type="nucleotide sequence ID" value="NZ_VDGG01000014.1"/>
</dbReference>
<accession>A0A544TDI5</accession>
<reference evidence="2 3" key="1">
    <citation type="submission" date="2019-05" db="EMBL/GenBank/DDBJ databases">
        <title>Psychrobacillus vulpis sp. nov., a new species isolated from feces of a red fox that inhabits in The Tablas de Daimiel Natural Park, Albacete, Spain.</title>
        <authorList>
            <person name="Rodriguez M."/>
            <person name="Reina J.C."/>
            <person name="Bejar V."/>
            <person name="Llamas I."/>
        </authorList>
    </citation>
    <scope>NUCLEOTIDE SEQUENCE [LARGE SCALE GENOMIC DNA]</scope>
    <source>
        <strain evidence="2 3">NHI-2</strain>
    </source>
</reference>
<keyword evidence="3" id="KW-1185">Reference proteome</keyword>
<gene>
    <name evidence="2" type="ORF">FG383_07915</name>
</gene>
<comment type="caution">
    <text evidence="2">The sequence shown here is derived from an EMBL/GenBank/DDBJ whole genome shotgun (WGS) entry which is preliminary data.</text>
</comment>
<sequence>MEDHKKHKKIMRVYDCHTKRRKFVCKSNEMKIIDAPVVSIIPTVKRYFYIPEATMDLTRGATISSTLFTNDDGNQTTEFMSFTPNGYANLHINGVIQEGGIYTVNTNSLIINPVNSRISAMTPIIVEVLTFSSKLSY</sequence>
<proteinExistence type="predicted"/>
<evidence type="ECO:0000313" key="3">
    <source>
        <dbReference type="Proteomes" id="UP000318937"/>
    </source>
</evidence>
<feature type="domain" description="DUF4183" evidence="1">
    <location>
        <begin position="58"/>
        <end position="128"/>
    </location>
</feature>
<dbReference type="AlphaFoldDB" id="A0A544TDI5"/>
<dbReference type="Pfam" id="PF13799">
    <property type="entry name" value="DUF4183"/>
    <property type="match status" value="1"/>
</dbReference>